<keyword evidence="2" id="KW-1185">Reference proteome</keyword>
<dbReference type="OrthoDB" id="5828847at2"/>
<dbReference type="InterPro" id="IPR021250">
    <property type="entry name" value="DUF2789"/>
</dbReference>
<sequence>MDDTPITLQALFEQLGLASDDTSIEAFIAKNQVPEDVKLADAPFWKPAQSQLLKEKINADDNWAIVIDELNERLHQAR</sequence>
<proteinExistence type="predicted"/>
<organism evidence="1 2">
    <name type="scientific">Pseudomonas endophytica</name>
    <dbReference type="NCBI Taxonomy" id="1563157"/>
    <lineage>
        <taxon>Bacteria</taxon>
        <taxon>Pseudomonadati</taxon>
        <taxon>Pseudomonadota</taxon>
        <taxon>Gammaproteobacteria</taxon>
        <taxon>Pseudomonadales</taxon>
        <taxon>Pseudomonadaceae</taxon>
        <taxon>Pseudomonas</taxon>
    </lineage>
</organism>
<dbReference type="AlphaFoldDB" id="A0A0Q0WVA1"/>
<comment type="caution">
    <text evidence="1">The sequence shown here is derived from an EMBL/GenBank/DDBJ whole genome shotgun (WGS) entry which is preliminary data.</text>
</comment>
<dbReference type="Gene3D" id="1.10.10.1130">
    <property type="entry name" value="Uncharacterised protein PF10982, DUF2789"/>
    <property type="match status" value="1"/>
</dbReference>
<dbReference type="Pfam" id="PF10982">
    <property type="entry name" value="DUF2789"/>
    <property type="match status" value="1"/>
</dbReference>
<evidence type="ECO:0000313" key="1">
    <source>
        <dbReference type="EMBL" id="KQB51525.1"/>
    </source>
</evidence>
<name>A0A0Q0WVA1_9PSED</name>
<dbReference type="RefSeq" id="WP_055104965.1">
    <property type="nucleotide sequence ID" value="NZ_LLWH01000236.1"/>
</dbReference>
<accession>A0A0Q0WVA1</accession>
<dbReference type="Proteomes" id="UP000050342">
    <property type="component" value="Unassembled WGS sequence"/>
</dbReference>
<evidence type="ECO:0000313" key="2">
    <source>
        <dbReference type="Proteomes" id="UP000050342"/>
    </source>
</evidence>
<reference evidence="1 2" key="1">
    <citation type="submission" date="2015-10" db="EMBL/GenBank/DDBJ databases">
        <title>Pseudomonas helleri sp. nov. and Pseudomonas weihenstephanensis sp. nov., isolated from raw cows milk.</title>
        <authorList>
            <person name="Von Neubeck M."/>
            <person name="Huptas C."/>
            <person name="Wenning M."/>
            <person name="Scherer S."/>
        </authorList>
    </citation>
    <scope>NUCLEOTIDE SEQUENCE [LARGE SCALE GENOMIC DNA]</scope>
    <source>
        <strain evidence="1 2">BSTT44</strain>
    </source>
</reference>
<dbReference type="InterPro" id="IPR038086">
    <property type="entry name" value="DUF2789_sf"/>
</dbReference>
<gene>
    <name evidence="1" type="ORF">AQS70_17850</name>
</gene>
<dbReference type="EMBL" id="LLWH01000236">
    <property type="protein sequence ID" value="KQB51525.1"/>
    <property type="molecule type" value="Genomic_DNA"/>
</dbReference>
<protein>
    <recommendedName>
        <fullName evidence="3">DUF2789 domain-containing protein</fullName>
    </recommendedName>
</protein>
<dbReference type="STRING" id="1563157.AQS70_17850"/>
<evidence type="ECO:0008006" key="3">
    <source>
        <dbReference type="Google" id="ProtNLM"/>
    </source>
</evidence>